<dbReference type="InterPro" id="IPR019734">
    <property type="entry name" value="TPR_rpt"/>
</dbReference>
<reference evidence="6" key="2">
    <citation type="submission" date="2019-06" db="EMBL/GenBank/DDBJ databases">
        <title>Genomics analysis of Aphanomyces spp. identifies a new class of oomycete effector associated with host adaptation.</title>
        <authorList>
            <person name="Gaulin E."/>
        </authorList>
    </citation>
    <scope>NUCLEOTIDE SEQUENCE</scope>
    <source>
        <strain evidence="6">CBS 578.67</strain>
    </source>
</reference>
<evidence type="ECO:0000256" key="2">
    <source>
        <dbReference type="ARBA" id="ARBA00013194"/>
    </source>
</evidence>
<name>A0A485KZX5_9STRA</name>
<dbReference type="SUPFAM" id="SSF49562">
    <property type="entry name" value="C2 domain (Calcium/lipid-binding domain, CaLB)"/>
    <property type="match status" value="1"/>
</dbReference>
<evidence type="ECO:0000256" key="5">
    <source>
        <dbReference type="SAM" id="Phobius"/>
    </source>
</evidence>
<dbReference type="SMART" id="SM00028">
    <property type="entry name" value="TPR"/>
    <property type="match status" value="3"/>
</dbReference>
<evidence type="ECO:0000313" key="7">
    <source>
        <dbReference type="EMBL" id="VFT90617.1"/>
    </source>
</evidence>
<evidence type="ECO:0000256" key="3">
    <source>
        <dbReference type="ARBA" id="ARBA00023110"/>
    </source>
</evidence>
<dbReference type="EC" id="5.2.1.8" evidence="2"/>
<evidence type="ECO:0000256" key="4">
    <source>
        <dbReference type="ARBA" id="ARBA00023235"/>
    </source>
</evidence>
<dbReference type="AlphaFoldDB" id="A0A485KZX5"/>
<dbReference type="Proteomes" id="UP000332933">
    <property type="component" value="Unassembled WGS sequence"/>
</dbReference>
<dbReference type="Gene3D" id="1.25.40.10">
    <property type="entry name" value="Tetratricopeptide repeat domain"/>
    <property type="match status" value="1"/>
</dbReference>
<sequence length="639" mass="68796">MMSSSVTWEKVSHLSVQDELQMQLLNEQANLTEAKAHAERNDQGIDIEQGRAAGTWSISVLGAEEVNLDGVLDLAGQTTIVGTLSIAASAVEKGKAYPRMGKTDAAPVDAVTKRCFWSKDAKSTVQFTGVKSKSASVTLTLHHPSPLVADVFIGTCKLDLADLDLLDQTEKRVWVPLAGPPGQSPTDGASYGQVHVALLFEYDRIARLERAIAALAAQKARVDADTLIYEKTAPLVQAESRHPAAFGQAALGTGLYIPGHKFNGDTFHPAAVHRTPLADGTKVVTPFGRGTVVTFRESTRMYVVLMAASPGQEKRYTTAYLREDCVEDEPEVPRLRPGVAVLTPYGAGEIIEVRRRDGVIAVQTAFATMFMQPTDVTMAEGVAAKDMTNKERIETAVTASADGNAAFKADALDDAVAHYLTSLEFLKHVDQDAATHKEKAVVLQTMIRCHLNLAACKLKLQGYADAWTACTNALAILQALTENRTGKVAAWMGRLGMTEAQIFNEWPSKARFRRATALIAMDKDDEAKQDLLAAVKLMPKDKACRQLLEAVTKRVALEKEREKLKWGGFLAKEAEPKGTHTAVASKKPASPVVAPKKAIEAESATAAAWYENTSVVAALSVAVAGAAVLLISGLSKRNQ</sequence>
<keyword evidence="5" id="KW-0472">Membrane</keyword>
<comment type="catalytic activity">
    <reaction evidence="1">
        <text>[protein]-peptidylproline (omega=180) = [protein]-peptidylproline (omega=0)</text>
        <dbReference type="Rhea" id="RHEA:16237"/>
        <dbReference type="Rhea" id="RHEA-COMP:10747"/>
        <dbReference type="Rhea" id="RHEA-COMP:10748"/>
        <dbReference type="ChEBI" id="CHEBI:83833"/>
        <dbReference type="ChEBI" id="CHEBI:83834"/>
        <dbReference type="EC" id="5.2.1.8"/>
    </reaction>
</comment>
<dbReference type="EMBL" id="VJMH01005481">
    <property type="protein sequence ID" value="KAF0695396.1"/>
    <property type="molecule type" value="Genomic_DNA"/>
</dbReference>
<dbReference type="OrthoDB" id="433738at2759"/>
<accession>A0A485KZX5</accession>
<evidence type="ECO:0000313" key="6">
    <source>
        <dbReference type="EMBL" id="KAF0695396.1"/>
    </source>
</evidence>
<gene>
    <name evidence="7" type="primary">Aste57867_13785</name>
    <name evidence="6" type="ORF">As57867_013735</name>
    <name evidence="7" type="ORF">ASTE57867_13785</name>
</gene>
<keyword evidence="3" id="KW-0697">Rotamase</keyword>
<dbReference type="InterPro" id="IPR011990">
    <property type="entry name" value="TPR-like_helical_dom_sf"/>
</dbReference>
<keyword evidence="5" id="KW-0812">Transmembrane</keyword>
<organism evidence="7 8">
    <name type="scientific">Aphanomyces stellatus</name>
    <dbReference type="NCBI Taxonomy" id="120398"/>
    <lineage>
        <taxon>Eukaryota</taxon>
        <taxon>Sar</taxon>
        <taxon>Stramenopiles</taxon>
        <taxon>Oomycota</taxon>
        <taxon>Saprolegniomycetes</taxon>
        <taxon>Saprolegniales</taxon>
        <taxon>Verrucalvaceae</taxon>
        <taxon>Aphanomyces</taxon>
    </lineage>
</organism>
<feature type="transmembrane region" description="Helical" evidence="5">
    <location>
        <begin position="615"/>
        <end position="634"/>
    </location>
</feature>
<dbReference type="SUPFAM" id="SSF48452">
    <property type="entry name" value="TPR-like"/>
    <property type="match status" value="1"/>
</dbReference>
<keyword evidence="8" id="KW-1185">Reference proteome</keyword>
<dbReference type="InterPro" id="IPR050754">
    <property type="entry name" value="FKBP4/5/8-like"/>
</dbReference>
<dbReference type="PANTHER" id="PTHR46512:SF9">
    <property type="entry name" value="PEPTIDYLPROLYL ISOMERASE"/>
    <property type="match status" value="1"/>
</dbReference>
<keyword evidence="4" id="KW-0413">Isomerase</keyword>
<keyword evidence="5" id="KW-1133">Transmembrane helix</keyword>
<dbReference type="InterPro" id="IPR035892">
    <property type="entry name" value="C2_domain_sf"/>
</dbReference>
<proteinExistence type="predicted"/>
<protein>
    <recommendedName>
        <fullName evidence="2">peptidylprolyl isomerase</fullName>
        <ecNumber evidence="2">5.2.1.8</ecNumber>
    </recommendedName>
</protein>
<dbReference type="EMBL" id="CAADRA010005502">
    <property type="protein sequence ID" value="VFT90617.1"/>
    <property type="molecule type" value="Genomic_DNA"/>
</dbReference>
<dbReference type="PANTHER" id="PTHR46512">
    <property type="entry name" value="PEPTIDYLPROLYL ISOMERASE"/>
    <property type="match status" value="1"/>
</dbReference>
<reference evidence="7 8" key="1">
    <citation type="submission" date="2019-03" db="EMBL/GenBank/DDBJ databases">
        <authorList>
            <person name="Gaulin E."/>
            <person name="Dumas B."/>
        </authorList>
    </citation>
    <scope>NUCLEOTIDE SEQUENCE [LARGE SCALE GENOMIC DNA]</scope>
    <source>
        <strain evidence="7">CBS 568.67</strain>
    </source>
</reference>
<evidence type="ECO:0000256" key="1">
    <source>
        <dbReference type="ARBA" id="ARBA00000971"/>
    </source>
</evidence>
<evidence type="ECO:0000313" key="8">
    <source>
        <dbReference type="Proteomes" id="UP000332933"/>
    </source>
</evidence>
<dbReference type="GO" id="GO:0003755">
    <property type="term" value="F:peptidyl-prolyl cis-trans isomerase activity"/>
    <property type="evidence" value="ECO:0007669"/>
    <property type="project" value="UniProtKB-EC"/>
</dbReference>